<evidence type="ECO:0000256" key="4">
    <source>
        <dbReference type="ARBA" id="ARBA00022808"/>
    </source>
</evidence>
<dbReference type="InterPro" id="IPR011059">
    <property type="entry name" value="Metal-dep_hydrolase_composite"/>
</dbReference>
<evidence type="ECO:0000259" key="8">
    <source>
        <dbReference type="Pfam" id="PF01979"/>
    </source>
</evidence>
<comment type="subcellular location">
    <subcellularLocation>
        <location evidence="7">Cytoplasm</location>
    </subcellularLocation>
</comment>
<dbReference type="GO" id="GO:0008270">
    <property type="term" value="F:zinc ion binding"/>
    <property type="evidence" value="ECO:0007669"/>
    <property type="project" value="UniProtKB-UniRule"/>
</dbReference>
<feature type="domain" description="Amidohydrolase-related" evidence="8">
    <location>
        <begin position="56"/>
        <end position="363"/>
    </location>
</feature>
<keyword evidence="10" id="KW-1185">Reference proteome</keyword>
<evidence type="ECO:0000313" key="9">
    <source>
        <dbReference type="EMBL" id="TCP51931.1"/>
    </source>
</evidence>
<dbReference type="RefSeq" id="WP_132877799.1">
    <property type="nucleotide sequence ID" value="NZ_SLXQ01000006.1"/>
</dbReference>
<dbReference type="EMBL" id="SLXQ01000006">
    <property type="protein sequence ID" value="TCP51931.1"/>
    <property type="molecule type" value="Genomic_DNA"/>
</dbReference>
<feature type="binding site" evidence="7">
    <location>
        <position position="66"/>
    </location>
    <ligand>
        <name>Fe(3+)</name>
        <dbReference type="ChEBI" id="CHEBI:29034"/>
    </ligand>
</feature>
<dbReference type="PANTHER" id="PTHR42752">
    <property type="entry name" value="IMIDAZOLONEPROPIONASE"/>
    <property type="match status" value="1"/>
</dbReference>
<keyword evidence="7" id="KW-0963">Cytoplasm</keyword>
<evidence type="ECO:0000256" key="1">
    <source>
        <dbReference type="ARBA" id="ARBA00012864"/>
    </source>
</evidence>
<name>A0A4R2QXW3_9PSEU</name>
<dbReference type="OrthoDB" id="9776455at2"/>
<dbReference type="NCBIfam" id="TIGR01224">
    <property type="entry name" value="hutI"/>
    <property type="match status" value="1"/>
</dbReference>
<evidence type="ECO:0000256" key="3">
    <source>
        <dbReference type="ARBA" id="ARBA00022801"/>
    </source>
</evidence>
<evidence type="ECO:0000256" key="7">
    <source>
        <dbReference type="HAMAP-Rule" id="MF_00372"/>
    </source>
</evidence>
<feature type="binding site" evidence="7">
    <location>
        <position position="293"/>
    </location>
    <ligand>
        <name>Fe(3+)</name>
        <dbReference type="ChEBI" id="CHEBI:29034"/>
    </ligand>
</feature>
<keyword evidence="4 7" id="KW-0369">Histidine metabolism</keyword>
<dbReference type="InterPro" id="IPR005920">
    <property type="entry name" value="HutI"/>
</dbReference>
<reference evidence="9 10" key="1">
    <citation type="submission" date="2019-03" db="EMBL/GenBank/DDBJ databases">
        <title>Genomic Encyclopedia of Type Strains, Phase IV (KMG-IV): sequencing the most valuable type-strain genomes for metagenomic binning, comparative biology and taxonomic classification.</title>
        <authorList>
            <person name="Goeker M."/>
        </authorList>
    </citation>
    <scope>NUCLEOTIDE SEQUENCE [LARGE SCALE GENOMIC DNA]</scope>
    <source>
        <strain evidence="9 10">DSM 45765</strain>
    </source>
</reference>
<feature type="binding site" evidence="7">
    <location>
        <position position="219"/>
    </location>
    <ligand>
        <name>Zn(2+)</name>
        <dbReference type="ChEBI" id="CHEBI:29105"/>
    </ligand>
</feature>
<proteinExistence type="inferred from homology"/>
<dbReference type="GO" id="GO:0050480">
    <property type="term" value="F:imidazolonepropionase activity"/>
    <property type="evidence" value="ECO:0007669"/>
    <property type="project" value="UniProtKB-UniRule"/>
</dbReference>
<comment type="caution">
    <text evidence="9">The sequence shown here is derived from an EMBL/GenBank/DDBJ whole genome shotgun (WGS) entry which is preliminary data.</text>
</comment>
<accession>A0A4R2QXW3</accession>
<sequence length="384" mass="40049">MTTLLTGIAELTTNDPHYGRLSDAALVLEGDRIAWVGRAKDAPAADERVDLAGRAVLPGWVDSHTHLVFAGDRTAEFEARMAGEAYSAGGIAVTVKATREASDEQLAEGLRRHIAEAVAQGTTFVETKTGYGLTVTDELRSARIAASQADEVTFLGAHLVPPGESSDSYVDLVRGEMLDAVAPHVRWCDVFCESGAFDAEQSRAVLTAAAERGLGLRVHGNQLGPGPGVALAVELGAASVDHCTYLESSDVDALAGSDTVATLLPACDLSTRQPLPDARALLDAGATVALASNCNPGSSYTSSMAFCVATAVLQMRMSITEAVRAATWGGARALRRETGDGAVGVLRPGARADVQVLDAPSVTHLAYRPGVPLTYAVWRAGQRG</sequence>
<evidence type="ECO:0000256" key="2">
    <source>
        <dbReference type="ARBA" id="ARBA00022723"/>
    </source>
</evidence>
<dbReference type="GO" id="GO:0005506">
    <property type="term" value="F:iron ion binding"/>
    <property type="evidence" value="ECO:0007669"/>
    <property type="project" value="UniProtKB-UniRule"/>
</dbReference>
<evidence type="ECO:0000256" key="5">
    <source>
        <dbReference type="ARBA" id="ARBA00022833"/>
    </source>
</evidence>
<feature type="binding site" evidence="7">
    <location>
        <position position="73"/>
    </location>
    <ligand>
        <name>4-imidazolone-5-propanoate</name>
        <dbReference type="ChEBI" id="CHEBI:77893"/>
    </ligand>
</feature>
<dbReference type="GO" id="GO:0019556">
    <property type="term" value="P:L-histidine catabolic process to glutamate and formamide"/>
    <property type="evidence" value="ECO:0007669"/>
    <property type="project" value="UniProtKB-UniRule"/>
</dbReference>
<comment type="function">
    <text evidence="7">Catalyzes the hydrolytic cleavage of the carbon-nitrogen bond in imidazolone-5-propanoate to yield N-formimidoyl-L-glutamate. It is the third step in the universal histidine degradation pathway.</text>
</comment>
<feature type="binding site" evidence="7">
    <location>
        <position position="131"/>
    </location>
    <ligand>
        <name>4-imidazolone-5-propanoate</name>
        <dbReference type="ChEBI" id="CHEBI:77893"/>
    </ligand>
</feature>
<feature type="binding site" evidence="7">
    <location>
        <position position="219"/>
    </location>
    <ligand>
        <name>Fe(3+)</name>
        <dbReference type="ChEBI" id="CHEBI:29034"/>
    </ligand>
</feature>
<dbReference type="GO" id="GO:0005737">
    <property type="term" value="C:cytoplasm"/>
    <property type="evidence" value="ECO:0007669"/>
    <property type="project" value="UniProtKB-SubCell"/>
</dbReference>
<dbReference type="InterPro" id="IPR006680">
    <property type="entry name" value="Amidohydro-rel"/>
</dbReference>
<organism evidence="9 10">
    <name type="scientific">Tamaricihabitans halophyticus</name>
    <dbReference type="NCBI Taxonomy" id="1262583"/>
    <lineage>
        <taxon>Bacteria</taxon>
        <taxon>Bacillati</taxon>
        <taxon>Actinomycetota</taxon>
        <taxon>Actinomycetes</taxon>
        <taxon>Pseudonocardiales</taxon>
        <taxon>Pseudonocardiaceae</taxon>
        <taxon>Tamaricihabitans</taxon>
    </lineage>
</organism>
<dbReference type="UniPathway" id="UPA00379">
    <property type="reaction ID" value="UER00551"/>
</dbReference>
<dbReference type="Pfam" id="PF01979">
    <property type="entry name" value="Amidohydro_1"/>
    <property type="match status" value="1"/>
</dbReference>
<comment type="cofactor">
    <cofactor evidence="7">
        <name>Zn(2+)</name>
        <dbReference type="ChEBI" id="CHEBI:29105"/>
    </cofactor>
    <cofactor evidence="7">
        <name>Fe(3+)</name>
        <dbReference type="ChEBI" id="CHEBI:29034"/>
    </cofactor>
    <text evidence="7">Binds 1 zinc or iron ion per subunit.</text>
</comment>
<dbReference type="PANTHER" id="PTHR42752:SF1">
    <property type="entry name" value="IMIDAZOLONEPROPIONASE-RELATED"/>
    <property type="match status" value="1"/>
</dbReference>
<protein>
    <recommendedName>
        <fullName evidence="1 7">Imidazolonepropionase</fullName>
        <ecNumber evidence="1 7">3.5.2.7</ecNumber>
    </recommendedName>
    <alternativeName>
        <fullName evidence="7">Imidazolone-5-propionate hydrolase</fullName>
    </alternativeName>
</protein>
<feature type="binding site" evidence="7">
    <location>
        <position position="66"/>
    </location>
    <ligand>
        <name>Zn(2+)</name>
        <dbReference type="ChEBI" id="CHEBI:29105"/>
    </ligand>
</feature>
<feature type="binding site" evidence="7">
    <location>
        <position position="222"/>
    </location>
    <ligand>
        <name>4-imidazolone-5-propanoate</name>
        <dbReference type="ChEBI" id="CHEBI:77893"/>
    </ligand>
</feature>
<comment type="pathway">
    <text evidence="7">Amino-acid degradation; L-histidine degradation into L-glutamate; N-formimidoyl-L-glutamate from L-histidine: step 3/3.</text>
</comment>
<dbReference type="EC" id="3.5.2.7" evidence="1 7"/>
<dbReference type="GO" id="GO:0019557">
    <property type="term" value="P:L-histidine catabolic process to glutamate and formate"/>
    <property type="evidence" value="ECO:0007669"/>
    <property type="project" value="UniProtKB-UniPathway"/>
</dbReference>
<keyword evidence="5 7" id="KW-0862">Zinc</keyword>
<evidence type="ECO:0000313" key="10">
    <source>
        <dbReference type="Proteomes" id="UP000294911"/>
    </source>
</evidence>
<dbReference type="Proteomes" id="UP000294911">
    <property type="component" value="Unassembled WGS sequence"/>
</dbReference>
<comment type="catalytic activity">
    <reaction evidence="7">
        <text>4-imidazolone-5-propanoate + H2O = N-formimidoyl-L-glutamate</text>
        <dbReference type="Rhea" id="RHEA:23660"/>
        <dbReference type="ChEBI" id="CHEBI:15377"/>
        <dbReference type="ChEBI" id="CHEBI:58928"/>
        <dbReference type="ChEBI" id="CHEBI:77893"/>
        <dbReference type="EC" id="3.5.2.7"/>
    </reaction>
</comment>
<feature type="binding site" evidence="7">
    <location>
        <position position="64"/>
    </location>
    <ligand>
        <name>Zn(2+)</name>
        <dbReference type="ChEBI" id="CHEBI:29105"/>
    </ligand>
</feature>
<gene>
    <name evidence="7" type="primary">hutI</name>
    <name evidence="9" type="ORF">EV191_10695</name>
</gene>
<evidence type="ECO:0000256" key="6">
    <source>
        <dbReference type="ARBA" id="ARBA00023004"/>
    </source>
</evidence>
<dbReference type="InterPro" id="IPR032466">
    <property type="entry name" value="Metal_Hydrolase"/>
</dbReference>
<feature type="binding site" evidence="7">
    <location>
        <position position="295"/>
    </location>
    <ligand>
        <name>N-formimidoyl-L-glutamate</name>
        <dbReference type="ChEBI" id="CHEBI:58928"/>
    </ligand>
</feature>
<keyword evidence="6 7" id="KW-0408">Iron</keyword>
<dbReference type="Gene3D" id="3.20.20.140">
    <property type="entry name" value="Metal-dependent hydrolases"/>
    <property type="match status" value="1"/>
</dbReference>
<feature type="binding site" evidence="7">
    <location>
        <position position="297"/>
    </location>
    <ligand>
        <name>N-formimidoyl-L-glutamate</name>
        <dbReference type="ChEBI" id="CHEBI:58928"/>
    </ligand>
</feature>
<dbReference type="SUPFAM" id="SSF51556">
    <property type="entry name" value="Metallo-dependent hydrolases"/>
    <property type="match status" value="1"/>
</dbReference>
<feature type="binding site" evidence="7">
    <location>
        <position position="131"/>
    </location>
    <ligand>
        <name>N-formimidoyl-L-glutamate</name>
        <dbReference type="ChEBI" id="CHEBI:58928"/>
    </ligand>
</feature>
<keyword evidence="3 7" id="KW-0378">Hydrolase</keyword>
<dbReference type="SUPFAM" id="SSF51338">
    <property type="entry name" value="Composite domain of metallo-dependent hydrolases"/>
    <property type="match status" value="1"/>
</dbReference>
<dbReference type="Gene3D" id="2.30.40.10">
    <property type="entry name" value="Urease, subunit C, domain 1"/>
    <property type="match status" value="1"/>
</dbReference>
<feature type="binding site" evidence="7">
    <location>
        <position position="298"/>
    </location>
    <ligand>
        <name>4-imidazolone-5-propanoate</name>
        <dbReference type="ChEBI" id="CHEBI:77893"/>
    </ligand>
</feature>
<comment type="similarity">
    <text evidence="7">Belongs to the metallo-dependent hydrolases superfamily. HutI family.</text>
</comment>
<feature type="binding site" evidence="7">
    <location>
        <position position="64"/>
    </location>
    <ligand>
        <name>Fe(3+)</name>
        <dbReference type="ChEBI" id="CHEBI:29034"/>
    </ligand>
</feature>
<dbReference type="HAMAP" id="MF_00372">
    <property type="entry name" value="HutI"/>
    <property type="match status" value="1"/>
</dbReference>
<feature type="binding site" evidence="7">
    <location>
        <position position="293"/>
    </location>
    <ligand>
        <name>Zn(2+)</name>
        <dbReference type="ChEBI" id="CHEBI:29105"/>
    </ligand>
</feature>
<feature type="binding site" evidence="7">
    <location>
        <position position="158"/>
    </location>
    <ligand>
        <name>4-imidazolone-5-propanoate</name>
        <dbReference type="ChEBI" id="CHEBI:77893"/>
    </ligand>
</feature>
<dbReference type="AlphaFoldDB" id="A0A4R2QXW3"/>
<keyword evidence="2 7" id="KW-0479">Metal-binding</keyword>